<keyword evidence="1" id="KW-0732">Signal</keyword>
<dbReference type="RefSeq" id="XP_046065219.1">
    <property type="nucleotide sequence ID" value="XM_046218843.1"/>
</dbReference>
<dbReference type="PANTHER" id="PTHR38643:SF1">
    <property type="entry name" value="PURINE NUCLEOSIDE PERMEASE C285.05-RELATED"/>
    <property type="match status" value="1"/>
</dbReference>
<dbReference type="PANTHER" id="PTHR38643">
    <property type="entry name" value="PURINE NUCLEOSIDE PERMEASE C285.05-RELATED"/>
    <property type="match status" value="1"/>
</dbReference>
<dbReference type="AlphaFoldDB" id="A0AAD4KHR5"/>
<protein>
    <submittedName>
        <fullName evidence="2">Purine nucleoside permease</fullName>
    </submittedName>
</protein>
<dbReference type="Pfam" id="PF06516">
    <property type="entry name" value="NUP"/>
    <property type="match status" value="1"/>
</dbReference>
<accession>A0AAD4KHR5</accession>
<name>A0AAD4KHR5_9EURO</name>
<dbReference type="Proteomes" id="UP001201262">
    <property type="component" value="Unassembled WGS sequence"/>
</dbReference>
<comment type="caution">
    <text evidence="2">The sequence shown here is derived from an EMBL/GenBank/DDBJ whole genome shotgun (WGS) entry which is preliminary data.</text>
</comment>
<feature type="signal peptide" evidence="1">
    <location>
        <begin position="1"/>
        <end position="19"/>
    </location>
</feature>
<dbReference type="GO" id="GO:0055085">
    <property type="term" value="P:transmembrane transport"/>
    <property type="evidence" value="ECO:0007669"/>
    <property type="project" value="InterPro"/>
</dbReference>
<feature type="chain" id="PRO_5042086860" evidence="1">
    <location>
        <begin position="20"/>
        <end position="402"/>
    </location>
</feature>
<reference evidence="2" key="1">
    <citation type="submission" date="2021-12" db="EMBL/GenBank/DDBJ databases">
        <title>Convergent genome expansion in fungi linked to evolution of root-endophyte symbiosis.</title>
        <authorList>
            <consortium name="DOE Joint Genome Institute"/>
            <person name="Ke Y.-H."/>
            <person name="Bonito G."/>
            <person name="Liao H.-L."/>
            <person name="Looney B."/>
            <person name="Rojas-Flechas A."/>
            <person name="Nash J."/>
            <person name="Hameed K."/>
            <person name="Schadt C."/>
            <person name="Martin F."/>
            <person name="Crous P.W."/>
            <person name="Miettinen O."/>
            <person name="Magnuson J.K."/>
            <person name="Labbe J."/>
            <person name="Jacobson D."/>
            <person name="Doktycz M.J."/>
            <person name="Veneault-Fourrey C."/>
            <person name="Kuo A."/>
            <person name="Mondo S."/>
            <person name="Calhoun S."/>
            <person name="Riley R."/>
            <person name="Ohm R."/>
            <person name="LaButti K."/>
            <person name="Andreopoulos B."/>
            <person name="Pangilinan J."/>
            <person name="Nolan M."/>
            <person name="Tritt A."/>
            <person name="Clum A."/>
            <person name="Lipzen A."/>
            <person name="Daum C."/>
            <person name="Barry K."/>
            <person name="Grigoriev I.V."/>
            <person name="Vilgalys R."/>
        </authorList>
    </citation>
    <scope>NUCLEOTIDE SEQUENCE</scope>
    <source>
        <strain evidence="2">PMI_201</strain>
    </source>
</reference>
<sequence length="402" mass="43746">MVSLKQFLAGLAFVPVVLSHPPPDQHSKIAPKVIIISMFGPEGEAWWGIPEFDVLAHNITVPGLSPLYPHVHCTADKVICQLITGESEINAAVTITSLAFSELFDLRSTYFFVAGIAGVNPMHATTGSATFARYAIQVALQYEIDAREMPHNFTTGYVPQGSLAPGQYPQSIYGTEVFELNNELRTRAVGFAKNAQLADSAAAQTYRANYLQNSTHGIYQMGGSPPSVVECDVATSDVYYSGDLLSQAFDNTTTLLTNGTGQYCTTAQEDNATLEALLRAAVHDRVDFSRIVVMRTASDFDRPYPGEDAAYHLLYADQAGFEISIENIYRAGIHVVQGIVGEWKETFSHGVKPNNYIGDILGTLSGGNPNFGPGRILALEESGALLTKRSRSVLSKRWSNRL</sequence>
<dbReference type="GeneID" id="70249130"/>
<dbReference type="InterPro" id="IPR009486">
    <property type="entry name" value="Pur_nuclsid_perm"/>
</dbReference>
<evidence type="ECO:0000256" key="1">
    <source>
        <dbReference type="SAM" id="SignalP"/>
    </source>
</evidence>
<dbReference type="EMBL" id="JAJTJA010000017">
    <property type="protein sequence ID" value="KAH8688747.1"/>
    <property type="molecule type" value="Genomic_DNA"/>
</dbReference>
<dbReference type="GO" id="GO:0005783">
    <property type="term" value="C:endoplasmic reticulum"/>
    <property type="evidence" value="ECO:0007669"/>
    <property type="project" value="TreeGrafter"/>
</dbReference>
<evidence type="ECO:0000313" key="2">
    <source>
        <dbReference type="EMBL" id="KAH8688747.1"/>
    </source>
</evidence>
<evidence type="ECO:0000313" key="3">
    <source>
        <dbReference type="Proteomes" id="UP001201262"/>
    </source>
</evidence>
<keyword evidence="3" id="KW-1185">Reference proteome</keyword>
<organism evidence="2 3">
    <name type="scientific">Talaromyces proteolyticus</name>
    <dbReference type="NCBI Taxonomy" id="1131652"/>
    <lineage>
        <taxon>Eukaryota</taxon>
        <taxon>Fungi</taxon>
        <taxon>Dikarya</taxon>
        <taxon>Ascomycota</taxon>
        <taxon>Pezizomycotina</taxon>
        <taxon>Eurotiomycetes</taxon>
        <taxon>Eurotiomycetidae</taxon>
        <taxon>Eurotiales</taxon>
        <taxon>Trichocomaceae</taxon>
        <taxon>Talaromyces</taxon>
        <taxon>Talaromyces sect. Bacilispori</taxon>
    </lineage>
</organism>
<proteinExistence type="predicted"/>
<gene>
    <name evidence="2" type="ORF">BGW36DRAFT_402257</name>
</gene>